<gene>
    <name evidence="1" type="ORF">H4R26_002381</name>
</gene>
<sequence length="179" mass="19343">MGFCFSRPLVDDGNSEQAALLRDQDDAGTGTAERHSHEHLASMSTEELAYIKEAERLRALEQITTDALITISQRPDFAHAQTFSSNSGNSRDYTEVLRRFNQQIKLPMVSLAGPAEAARARAGAAGVDVMAILADGHIPDADIRIIDDAIFGILEVATDPHFSSTGDLVMSLSVSSDRL</sequence>
<name>A0A9W8BJY2_9FUNG</name>
<reference evidence="1" key="1">
    <citation type="submission" date="2022-07" db="EMBL/GenBank/DDBJ databases">
        <title>Phylogenomic reconstructions and comparative analyses of Kickxellomycotina fungi.</title>
        <authorList>
            <person name="Reynolds N.K."/>
            <person name="Stajich J.E."/>
            <person name="Barry K."/>
            <person name="Grigoriev I.V."/>
            <person name="Crous P."/>
            <person name="Smith M.E."/>
        </authorList>
    </citation>
    <scope>NUCLEOTIDE SEQUENCE</scope>
    <source>
        <strain evidence="1">IMI 214461</strain>
    </source>
</reference>
<evidence type="ECO:0000313" key="1">
    <source>
        <dbReference type="EMBL" id="KAJ2004664.1"/>
    </source>
</evidence>
<keyword evidence="2" id="KW-1185">Reference proteome</keyword>
<dbReference type="AlphaFoldDB" id="A0A9W8BJY2"/>
<dbReference type="EMBL" id="JANBQF010000141">
    <property type="protein sequence ID" value="KAJ2004664.1"/>
    <property type="molecule type" value="Genomic_DNA"/>
</dbReference>
<protein>
    <submittedName>
        <fullName evidence="1">Uncharacterized protein</fullName>
    </submittedName>
</protein>
<evidence type="ECO:0000313" key="2">
    <source>
        <dbReference type="Proteomes" id="UP001150907"/>
    </source>
</evidence>
<proteinExistence type="predicted"/>
<dbReference type="OrthoDB" id="5572080at2759"/>
<comment type="caution">
    <text evidence="1">The sequence shown here is derived from an EMBL/GenBank/DDBJ whole genome shotgun (WGS) entry which is preliminary data.</text>
</comment>
<accession>A0A9W8BJY2</accession>
<dbReference type="Proteomes" id="UP001150907">
    <property type="component" value="Unassembled WGS sequence"/>
</dbReference>
<organism evidence="1 2">
    <name type="scientific">Coemansia thaxteri</name>
    <dbReference type="NCBI Taxonomy" id="2663907"/>
    <lineage>
        <taxon>Eukaryota</taxon>
        <taxon>Fungi</taxon>
        <taxon>Fungi incertae sedis</taxon>
        <taxon>Zoopagomycota</taxon>
        <taxon>Kickxellomycotina</taxon>
        <taxon>Kickxellomycetes</taxon>
        <taxon>Kickxellales</taxon>
        <taxon>Kickxellaceae</taxon>
        <taxon>Coemansia</taxon>
    </lineage>
</organism>